<organism evidence="2 3">
    <name type="scientific">Pleurodeles waltl</name>
    <name type="common">Iberian ribbed newt</name>
    <dbReference type="NCBI Taxonomy" id="8319"/>
    <lineage>
        <taxon>Eukaryota</taxon>
        <taxon>Metazoa</taxon>
        <taxon>Chordata</taxon>
        <taxon>Craniata</taxon>
        <taxon>Vertebrata</taxon>
        <taxon>Euteleostomi</taxon>
        <taxon>Amphibia</taxon>
        <taxon>Batrachia</taxon>
        <taxon>Caudata</taxon>
        <taxon>Salamandroidea</taxon>
        <taxon>Salamandridae</taxon>
        <taxon>Pleurodelinae</taxon>
        <taxon>Pleurodeles</taxon>
    </lineage>
</organism>
<evidence type="ECO:0000313" key="3">
    <source>
        <dbReference type="Proteomes" id="UP001066276"/>
    </source>
</evidence>
<dbReference type="AlphaFoldDB" id="A0AAV7KNC2"/>
<gene>
    <name evidence="2" type="ORF">NDU88_000962</name>
</gene>
<comment type="caution">
    <text evidence="2">The sequence shown here is derived from an EMBL/GenBank/DDBJ whole genome shotgun (WGS) entry which is preliminary data.</text>
</comment>
<keyword evidence="3" id="KW-1185">Reference proteome</keyword>
<reference evidence="2" key="1">
    <citation type="journal article" date="2022" name="bioRxiv">
        <title>Sequencing and chromosome-scale assembly of the giantPleurodeles waltlgenome.</title>
        <authorList>
            <person name="Brown T."/>
            <person name="Elewa A."/>
            <person name="Iarovenko S."/>
            <person name="Subramanian E."/>
            <person name="Araus A.J."/>
            <person name="Petzold A."/>
            <person name="Susuki M."/>
            <person name="Suzuki K.-i.T."/>
            <person name="Hayashi T."/>
            <person name="Toyoda A."/>
            <person name="Oliveira C."/>
            <person name="Osipova E."/>
            <person name="Leigh N.D."/>
            <person name="Simon A."/>
            <person name="Yun M.H."/>
        </authorList>
    </citation>
    <scope>NUCLEOTIDE SEQUENCE</scope>
    <source>
        <strain evidence="2">20211129_DDA</strain>
        <tissue evidence="2">Liver</tissue>
    </source>
</reference>
<proteinExistence type="predicted"/>
<dbReference type="EMBL" id="JANPWB010000016">
    <property type="protein sequence ID" value="KAJ1080771.1"/>
    <property type="molecule type" value="Genomic_DNA"/>
</dbReference>
<name>A0AAV7KNC2_PLEWA</name>
<evidence type="ECO:0000256" key="1">
    <source>
        <dbReference type="SAM" id="MobiDB-lite"/>
    </source>
</evidence>
<accession>A0AAV7KNC2</accession>
<protein>
    <submittedName>
        <fullName evidence="2">Uncharacterized protein</fullName>
    </submittedName>
</protein>
<feature type="region of interest" description="Disordered" evidence="1">
    <location>
        <begin position="18"/>
        <end position="70"/>
    </location>
</feature>
<evidence type="ECO:0000313" key="2">
    <source>
        <dbReference type="EMBL" id="KAJ1080771.1"/>
    </source>
</evidence>
<sequence>MAPTVGCELWRDVGGVGSRRQAASRPVADTFGGPAMRLPGLSVEGSSGVRGAAATSVRGPGRLGERRLSW</sequence>
<dbReference type="Proteomes" id="UP001066276">
    <property type="component" value="Chromosome 12"/>
</dbReference>